<evidence type="ECO:0000313" key="2">
    <source>
        <dbReference type="Proteomes" id="UP001382935"/>
    </source>
</evidence>
<dbReference type="SUPFAM" id="SSF102588">
    <property type="entry name" value="LmbE-like"/>
    <property type="match status" value="1"/>
</dbReference>
<sequence>MTTLLALSPHLDDAVFSAGATLFRAARRGWRVVVATIFTGNVAQPTGFALACQLDKGLAADVDYMALRREEDKKACARLGAEALHLPLLEAPHRGYDSAPALFGDVTADDSAKTEVSDAIAALIADLRPDILLAPLGIGGHVDHLIVRDAVAALGNPPTTMLWEDWPYLDRSYLPPRDQALVVPANSAARAAKLSACAAYATQLGFQFGGAAALRDRLAGQHAEWLHPA</sequence>
<evidence type="ECO:0000313" key="1">
    <source>
        <dbReference type="EMBL" id="WWM69585.1"/>
    </source>
</evidence>
<gene>
    <name evidence="1" type="ORF">V6R86_02460</name>
</gene>
<dbReference type="RefSeq" id="WP_338501778.1">
    <property type="nucleotide sequence ID" value="NZ_CP145607.1"/>
</dbReference>
<reference evidence="1 2" key="1">
    <citation type="submission" date="2024-02" db="EMBL/GenBank/DDBJ databases">
        <title>Full genome sequence of Sphingomonas kaistensis.</title>
        <authorList>
            <person name="Poletto B.L."/>
            <person name="Silva G."/>
            <person name="Galante D."/>
            <person name="Campos K.R."/>
            <person name="Santos M.B.N."/>
            <person name="Sacchi C.T."/>
        </authorList>
    </citation>
    <scope>NUCLEOTIDE SEQUENCE [LARGE SCALE GENOMIC DNA]</scope>
    <source>
        <strain evidence="1 2">MA4R</strain>
    </source>
</reference>
<organism evidence="1 2">
    <name type="scientific">Sphingomonas kaistensis</name>
    <dbReference type="NCBI Taxonomy" id="298708"/>
    <lineage>
        <taxon>Bacteria</taxon>
        <taxon>Pseudomonadati</taxon>
        <taxon>Pseudomonadota</taxon>
        <taxon>Alphaproteobacteria</taxon>
        <taxon>Sphingomonadales</taxon>
        <taxon>Sphingomonadaceae</taxon>
        <taxon>Sphingomonas</taxon>
    </lineage>
</organism>
<dbReference type="GO" id="GO:0016787">
    <property type="term" value="F:hydrolase activity"/>
    <property type="evidence" value="ECO:0007669"/>
    <property type="project" value="UniProtKB-KW"/>
</dbReference>
<dbReference type="PANTHER" id="PTHR12993">
    <property type="entry name" value="N-ACETYLGLUCOSAMINYL-PHOSPHATIDYLINOSITOL DE-N-ACETYLASE-RELATED"/>
    <property type="match status" value="1"/>
</dbReference>
<dbReference type="EC" id="3.5.1.-" evidence="1"/>
<dbReference type="PANTHER" id="PTHR12993:SF29">
    <property type="entry name" value="BLR3841 PROTEIN"/>
    <property type="match status" value="1"/>
</dbReference>
<dbReference type="Proteomes" id="UP001382935">
    <property type="component" value="Chromosome"/>
</dbReference>
<dbReference type="InterPro" id="IPR003737">
    <property type="entry name" value="GlcNAc_PI_deacetylase-related"/>
</dbReference>
<dbReference type="Pfam" id="PF02585">
    <property type="entry name" value="PIG-L"/>
    <property type="match status" value="1"/>
</dbReference>
<keyword evidence="1" id="KW-0378">Hydrolase</keyword>
<dbReference type="InterPro" id="IPR024078">
    <property type="entry name" value="LmbE-like_dom_sf"/>
</dbReference>
<dbReference type="Gene3D" id="3.40.50.10320">
    <property type="entry name" value="LmbE-like"/>
    <property type="match status" value="1"/>
</dbReference>
<keyword evidence="2" id="KW-1185">Reference proteome</keyword>
<proteinExistence type="predicted"/>
<name>A0ABZ2G184_9SPHN</name>
<accession>A0ABZ2G184</accession>
<dbReference type="EMBL" id="CP145607">
    <property type="protein sequence ID" value="WWM69585.1"/>
    <property type="molecule type" value="Genomic_DNA"/>
</dbReference>
<protein>
    <submittedName>
        <fullName evidence="1">PIG-L family deacetylase</fullName>
        <ecNumber evidence="1">3.5.1.-</ecNumber>
    </submittedName>
</protein>